<evidence type="ECO:0000313" key="1">
    <source>
        <dbReference type="EMBL" id="ETO06646.1"/>
    </source>
</evidence>
<reference evidence="1 2" key="1">
    <citation type="journal article" date="2013" name="Curr. Biol.">
        <title>The Genome of the Foraminiferan Reticulomyxa filosa.</title>
        <authorList>
            <person name="Glockner G."/>
            <person name="Hulsmann N."/>
            <person name="Schleicher M."/>
            <person name="Noegel A.A."/>
            <person name="Eichinger L."/>
            <person name="Gallinger C."/>
            <person name="Pawlowski J."/>
            <person name="Sierra R."/>
            <person name="Euteneuer U."/>
            <person name="Pillet L."/>
            <person name="Moustafa A."/>
            <person name="Platzer M."/>
            <person name="Groth M."/>
            <person name="Szafranski K."/>
            <person name="Schliwa M."/>
        </authorList>
    </citation>
    <scope>NUCLEOTIDE SEQUENCE [LARGE SCALE GENOMIC DNA]</scope>
</reference>
<organism evidence="1 2">
    <name type="scientific">Reticulomyxa filosa</name>
    <dbReference type="NCBI Taxonomy" id="46433"/>
    <lineage>
        <taxon>Eukaryota</taxon>
        <taxon>Sar</taxon>
        <taxon>Rhizaria</taxon>
        <taxon>Retaria</taxon>
        <taxon>Foraminifera</taxon>
        <taxon>Monothalamids</taxon>
        <taxon>Reticulomyxidae</taxon>
        <taxon>Reticulomyxa</taxon>
    </lineage>
</organism>
<gene>
    <name evidence="1" type="ORF">RFI_30748</name>
</gene>
<dbReference type="Proteomes" id="UP000023152">
    <property type="component" value="Unassembled WGS sequence"/>
</dbReference>
<dbReference type="EMBL" id="ASPP01026940">
    <property type="protein sequence ID" value="ETO06646.1"/>
    <property type="molecule type" value="Genomic_DNA"/>
</dbReference>
<protein>
    <submittedName>
        <fullName evidence="1">Uncharacterized protein</fullName>
    </submittedName>
</protein>
<sequence length="229" mass="26093">MYINTYTYIYVIEEGTVTTNSNILCVIYSFDKVLPIATFDPVLDATDMTANEVMRYFGGERRTQRLGEHLNTIKAEKEYEVNSERTVRNKEVFVVSDKLKTTQIRTLLEKVGLLDKFVQSTNGNANSPDDHIIGIDHRFMSEGVSKNMAVFKILQAKTYAHDQILFVDNVKSVIEYFNTIALCRTIFVQDEYGIGEETCKTIENMFDKNSATAELTLEKQPSIVPSNQI</sequence>
<keyword evidence="2" id="KW-1185">Reference proteome</keyword>
<accession>X6LZ45</accession>
<comment type="caution">
    <text evidence="1">The sequence shown here is derived from an EMBL/GenBank/DDBJ whole genome shotgun (WGS) entry which is preliminary data.</text>
</comment>
<name>X6LZ45_RETFI</name>
<proteinExistence type="predicted"/>
<dbReference type="AlphaFoldDB" id="X6LZ45"/>
<evidence type="ECO:0000313" key="2">
    <source>
        <dbReference type="Proteomes" id="UP000023152"/>
    </source>
</evidence>